<dbReference type="RefSeq" id="WP_120709393.1">
    <property type="nucleotide sequence ID" value="NZ_CP032697.1"/>
</dbReference>
<dbReference type="GO" id="GO:0016491">
    <property type="term" value="F:oxidoreductase activity"/>
    <property type="evidence" value="ECO:0007669"/>
    <property type="project" value="UniProtKB-KW"/>
</dbReference>
<protein>
    <submittedName>
        <fullName evidence="3">SDR family oxidoreductase</fullName>
    </submittedName>
</protein>
<dbReference type="FunFam" id="3.40.50.720:FF:000084">
    <property type="entry name" value="Short-chain dehydrogenase reductase"/>
    <property type="match status" value="1"/>
</dbReference>
<evidence type="ECO:0000313" key="4">
    <source>
        <dbReference type="Proteomes" id="UP000282195"/>
    </source>
</evidence>
<proteinExistence type="inferred from homology"/>
<gene>
    <name evidence="3" type="ORF">CCGE525_37970</name>
</gene>
<dbReference type="PANTHER" id="PTHR24321:SF8">
    <property type="entry name" value="ESTRADIOL 17-BETA-DEHYDROGENASE 8-RELATED"/>
    <property type="match status" value="1"/>
</dbReference>
<dbReference type="InterPro" id="IPR036291">
    <property type="entry name" value="NAD(P)-bd_dom_sf"/>
</dbReference>
<name>A0A387GB04_9HYPH</name>
<dbReference type="Gene3D" id="3.40.50.720">
    <property type="entry name" value="NAD(P)-binding Rossmann-like Domain"/>
    <property type="match status" value="1"/>
</dbReference>
<dbReference type="EMBL" id="CP032697">
    <property type="protein sequence ID" value="AYG64506.1"/>
    <property type="molecule type" value="Genomic_DNA"/>
</dbReference>
<dbReference type="PANTHER" id="PTHR24321">
    <property type="entry name" value="DEHYDROGENASES, SHORT CHAIN"/>
    <property type="match status" value="1"/>
</dbReference>
<keyword evidence="2" id="KW-0560">Oxidoreductase</keyword>
<dbReference type="PRINTS" id="PR00081">
    <property type="entry name" value="GDHRDH"/>
</dbReference>
<evidence type="ECO:0000313" key="3">
    <source>
        <dbReference type="EMBL" id="AYG64506.1"/>
    </source>
</evidence>
<keyword evidence="3" id="KW-0614">Plasmid</keyword>
<dbReference type="Proteomes" id="UP000282195">
    <property type="component" value="Plasmid pRCCGE525a"/>
</dbReference>
<dbReference type="Pfam" id="PF13561">
    <property type="entry name" value="adh_short_C2"/>
    <property type="match status" value="1"/>
</dbReference>
<dbReference type="OrthoDB" id="9803628at2"/>
<dbReference type="AlphaFoldDB" id="A0A387GB04"/>
<keyword evidence="4" id="KW-1185">Reference proteome</keyword>
<dbReference type="CDD" id="cd05233">
    <property type="entry name" value="SDR_c"/>
    <property type="match status" value="1"/>
</dbReference>
<comment type="similarity">
    <text evidence="1">Belongs to the short-chain dehydrogenases/reductases (SDR) family.</text>
</comment>
<sequence length="271" mass="28982">MVTGGASGIGEATVRKFAAVCWRTIIADINAERGEKIAAELRSGNCETRFVYLDVSDEAAIEKFAETVFSQDGAEALINSGGILQNATRLTAMRIEDFDRILDINLRGSVLTGKAFGKRMAEAGSGSIINMCSLTTFQAHPQPAYAMSKAALKTLTEVMAAELGPQGVRVNAVAPGYTLTPAMRERIEKGERDPSKVVSKSALRRFVEPSEIGEAIYFLCSAAAAAITGIVLPVDCGWLVYTAYSSAAPPSRSRKAVVLSHRDPTGRKFVD</sequence>
<dbReference type="PRINTS" id="PR00080">
    <property type="entry name" value="SDRFAMILY"/>
</dbReference>
<dbReference type="InterPro" id="IPR002347">
    <property type="entry name" value="SDR_fam"/>
</dbReference>
<dbReference type="KEGG" id="rjg:CCGE525_37970"/>
<evidence type="ECO:0000256" key="2">
    <source>
        <dbReference type="ARBA" id="ARBA00023002"/>
    </source>
</evidence>
<geneLocation type="plasmid" evidence="4">
    <name>prccge525a</name>
</geneLocation>
<organism evidence="3 4">
    <name type="scientific">Rhizobium jaguaris</name>
    <dbReference type="NCBI Taxonomy" id="1312183"/>
    <lineage>
        <taxon>Bacteria</taxon>
        <taxon>Pseudomonadati</taxon>
        <taxon>Pseudomonadota</taxon>
        <taxon>Alphaproteobacteria</taxon>
        <taxon>Hyphomicrobiales</taxon>
        <taxon>Rhizobiaceae</taxon>
        <taxon>Rhizobium/Agrobacterium group</taxon>
        <taxon>Rhizobium</taxon>
    </lineage>
</organism>
<dbReference type="SUPFAM" id="SSF51735">
    <property type="entry name" value="NAD(P)-binding Rossmann-fold domains"/>
    <property type="match status" value="1"/>
</dbReference>
<reference evidence="3 4" key="1">
    <citation type="submission" date="2018-10" db="EMBL/GenBank/DDBJ databases">
        <title>Rhizobium etli, R. leguminosarum and a new Rhizobium genospecies from Phaseolus dumosus.</title>
        <authorList>
            <person name="Ramirez-Puebla S.T."/>
            <person name="Rogel-Hernandez M.A."/>
            <person name="Guerrero G."/>
            <person name="Ormeno-Orrillo E."/>
            <person name="Martinez-Romero J.C."/>
            <person name="Negrete-Yankelevich S."/>
            <person name="Martinez-Romero E."/>
        </authorList>
    </citation>
    <scope>NUCLEOTIDE SEQUENCE [LARGE SCALE GENOMIC DNA]</scope>
    <source>
        <strain evidence="3 4">CCGE525</strain>
        <plasmid evidence="4">prccge525a</plasmid>
    </source>
</reference>
<evidence type="ECO:0000256" key="1">
    <source>
        <dbReference type="ARBA" id="ARBA00006484"/>
    </source>
</evidence>
<accession>A0A387GB04</accession>